<gene>
    <name evidence="3" type="ORF">DP107_12335</name>
</gene>
<dbReference type="EMBL" id="QMDX01000008">
    <property type="protein sequence ID" value="TSD13280.1"/>
    <property type="molecule type" value="Genomic_DNA"/>
</dbReference>
<reference evidence="3 4" key="1">
    <citation type="submission" date="2018-06" db="EMBL/GenBank/DDBJ databases">
        <title>Natronomonas sp. F16-60 a new haloarchaeon isolated from a solar saltern of Isla Cristina, Huelva, Spain.</title>
        <authorList>
            <person name="Duran-Viseras A."/>
            <person name="Sanchez-Porro C."/>
            <person name="Ventosa A."/>
        </authorList>
    </citation>
    <scope>NUCLEOTIDE SEQUENCE [LARGE SCALE GENOMIC DNA]</scope>
    <source>
        <strain evidence="3 4">F16-60</strain>
    </source>
</reference>
<dbReference type="OrthoDB" id="312142at2157"/>
<dbReference type="InterPro" id="IPR000073">
    <property type="entry name" value="AB_hydrolase_1"/>
</dbReference>
<evidence type="ECO:0000256" key="1">
    <source>
        <dbReference type="SAM" id="MobiDB-lite"/>
    </source>
</evidence>
<feature type="region of interest" description="Disordered" evidence="1">
    <location>
        <begin position="1"/>
        <end position="20"/>
    </location>
</feature>
<dbReference type="PANTHER" id="PTHR43194">
    <property type="entry name" value="HYDROLASE ALPHA/BETA FOLD FAMILY"/>
    <property type="match status" value="1"/>
</dbReference>
<feature type="domain" description="AB hydrolase-1" evidence="2">
    <location>
        <begin position="23"/>
        <end position="247"/>
    </location>
</feature>
<accession>A0A554N8K6</accession>
<evidence type="ECO:0000313" key="4">
    <source>
        <dbReference type="Proteomes" id="UP000319894"/>
    </source>
</evidence>
<sequence length="256" mass="27437">MESVTHHGRETAYRDATDGPDPVLYIHGSGGTHSVWGEQCGRPGHDAVALDLSGHGDSEDVDFGPRAGLDAMAAYADDLVAVARETDATVLCGNSLGGAVALTVALDRELPLDGLVLVGTGAKLGVADDLLDALGGDYEAAIDALVDDDMLYHTPTNERRADARGMFRAVGRRATERDFRACHAFDVRDRLDGVDCPTLVINGEHDRLTPPTFHEYLAEHLPDARRVEIPDAAHMPYVERPAPFNDAVDGFLADLD</sequence>
<dbReference type="InParanoid" id="A0A554N8K6"/>
<dbReference type="GO" id="GO:0016787">
    <property type="term" value="F:hydrolase activity"/>
    <property type="evidence" value="ECO:0007669"/>
    <property type="project" value="UniProtKB-KW"/>
</dbReference>
<dbReference type="Proteomes" id="UP000319894">
    <property type="component" value="Unassembled WGS sequence"/>
</dbReference>
<protein>
    <submittedName>
        <fullName evidence="3">Alpha/beta hydrolase</fullName>
    </submittedName>
</protein>
<name>A0A554N8K6_9EURY</name>
<comment type="caution">
    <text evidence="3">The sequence shown here is derived from an EMBL/GenBank/DDBJ whole genome shotgun (WGS) entry which is preliminary data.</text>
</comment>
<keyword evidence="4" id="KW-1185">Reference proteome</keyword>
<dbReference type="AlphaFoldDB" id="A0A554N8K6"/>
<dbReference type="InterPro" id="IPR029058">
    <property type="entry name" value="AB_hydrolase_fold"/>
</dbReference>
<dbReference type="Gene3D" id="3.40.50.1820">
    <property type="entry name" value="alpha/beta hydrolase"/>
    <property type="match status" value="1"/>
</dbReference>
<dbReference type="Pfam" id="PF12697">
    <property type="entry name" value="Abhydrolase_6"/>
    <property type="match status" value="1"/>
</dbReference>
<dbReference type="PRINTS" id="PR00111">
    <property type="entry name" value="ABHYDROLASE"/>
</dbReference>
<evidence type="ECO:0000313" key="3">
    <source>
        <dbReference type="EMBL" id="TSD13280.1"/>
    </source>
</evidence>
<dbReference type="PANTHER" id="PTHR43194:SF2">
    <property type="entry name" value="PEROXISOMAL MEMBRANE PROTEIN LPX1"/>
    <property type="match status" value="1"/>
</dbReference>
<proteinExistence type="predicted"/>
<keyword evidence="3" id="KW-0378">Hydrolase</keyword>
<dbReference type="SUPFAM" id="SSF53474">
    <property type="entry name" value="alpha/beta-Hydrolases"/>
    <property type="match status" value="1"/>
</dbReference>
<dbReference type="RefSeq" id="WP_144262466.1">
    <property type="nucleotide sequence ID" value="NZ_QMDX01000008.1"/>
</dbReference>
<dbReference type="InterPro" id="IPR050228">
    <property type="entry name" value="Carboxylesterase_BioH"/>
</dbReference>
<organism evidence="3 4">
    <name type="scientific">Haloglomus irregulare</name>
    <dbReference type="NCBI Taxonomy" id="2234134"/>
    <lineage>
        <taxon>Archaea</taxon>
        <taxon>Methanobacteriati</taxon>
        <taxon>Methanobacteriota</taxon>
        <taxon>Stenosarchaea group</taxon>
        <taxon>Halobacteria</taxon>
        <taxon>Halobacteriales</taxon>
        <taxon>Natronomonadaceae</taxon>
        <taxon>Haloglomus</taxon>
    </lineage>
</organism>
<feature type="compositionally biased region" description="Basic and acidic residues" evidence="1">
    <location>
        <begin position="1"/>
        <end position="17"/>
    </location>
</feature>
<evidence type="ECO:0000259" key="2">
    <source>
        <dbReference type="Pfam" id="PF12697"/>
    </source>
</evidence>